<proteinExistence type="predicted"/>
<keyword evidence="2" id="KW-1185">Reference proteome</keyword>
<dbReference type="InterPro" id="IPR008979">
    <property type="entry name" value="Galactose-bd-like_sf"/>
</dbReference>
<reference evidence="1 2" key="1">
    <citation type="journal article" date="2013" name="Nature">
        <title>Anaerobic oxidation of methane coupled to nitrate reduction in a novel archaeal lineage.</title>
        <authorList>
            <person name="Haroon M.F."/>
            <person name="Hu S."/>
            <person name="Shi Y."/>
            <person name="Imelfort M."/>
            <person name="Keller J."/>
            <person name="Hugenholtz P."/>
            <person name="Yuan Z."/>
            <person name="Tyson G.W."/>
        </authorList>
    </citation>
    <scope>NUCLEOTIDE SEQUENCE [LARGE SCALE GENOMIC DNA]</scope>
    <source>
        <strain evidence="1 2">ANME-2d</strain>
    </source>
</reference>
<dbReference type="Proteomes" id="UP000027153">
    <property type="component" value="Unassembled WGS sequence"/>
</dbReference>
<dbReference type="SUPFAM" id="SSF49785">
    <property type="entry name" value="Galactose-binding domain-like"/>
    <property type="match status" value="1"/>
</dbReference>
<evidence type="ECO:0000313" key="1">
    <source>
        <dbReference type="EMBL" id="KCZ71597.1"/>
    </source>
</evidence>
<dbReference type="RefSeq" id="WP_048091655.1">
    <property type="nucleotide sequence ID" value="NZ_JMIY01000005.1"/>
</dbReference>
<name>A0A062V2K1_9EURY</name>
<dbReference type="Gene3D" id="2.60.120.260">
    <property type="entry name" value="Galactose-binding domain-like"/>
    <property type="match status" value="1"/>
</dbReference>
<organism evidence="1 2">
    <name type="scientific">Candidatus Methanoperedens nitratireducens</name>
    <dbReference type="NCBI Taxonomy" id="1392998"/>
    <lineage>
        <taxon>Archaea</taxon>
        <taxon>Methanobacteriati</taxon>
        <taxon>Methanobacteriota</taxon>
        <taxon>Stenosarchaea group</taxon>
        <taxon>Methanomicrobia</taxon>
        <taxon>Methanosarcinales</taxon>
        <taxon>ANME-2 cluster</taxon>
        <taxon>Candidatus Methanoperedentaceae</taxon>
        <taxon>Candidatus Methanoperedens</taxon>
    </lineage>
</organism>
<protein>
    <recommendedName>
        <fullName evidence="3">F5/8 type C domain-containing protein</fullName>
    </recommendedName>
</protein>
<gene>
    <name evidence="1" type="ORF">ANME2D_02332</name>
</gene>
<accession>A0A062V2K1</accession>
<evidence type="ECO:0000313" key="2">
    <source>
        <dbReference type="Proteomes" id="UP000027153"/>
    </source>
</evidence>
<evidence type="ECO:0008006" key="3">
    <source>
        <dbReference type="Google" id="ProtNLM"/>
    </source>
</evidence>
<dbReference type="EMBL" id="JMIY01000005">
    <property type="protein sequence ID" value="KCZ71597.1"/>
    <property type="molecule type" value="Genomic_DNA"/>
</dbReference>
<comment type="caution">
    <text evidence="1">The sequence shown here is derived from an EMBL/GenBank/DDBJ whole genome shotgun (WGS) entry which is preliminary data.</text>
</comment>
<sequence length="151" mass="16365">MPDYTASKPVNILRGIVPTASGWDTAPTDLANCTDGNFSTVTGTGVTTLVAGGAVGIVGIDTGRISVYLIHYFMGVWRTAGSVYFYVEASNDGVNWVLQSLRSDDVTNATEALRNVDRVVYGRYIRIRITNTDASTTNARFYQILGWELGT</sequence>
<dbReference type="AlphaFoldDB" id="A0A062V2K1"/>